<comment type="subcellular location">
    <subcellularLocation>
        <location evidence="1">Membrane</location>
        <topology evidence="1">Single-pass membrane protein</topology>
    </subcellularLocation>
</comment>
<dbReference type="FunFam" id="3.10.250.10:FF:000001">
    <property type="entry name" value="Lysyl oxidase 4 isoform X1"/>
    <property type="match status" value="1"/>
</dbReference>
<evidence type="ECO:0000256" key="5">
    <source>
        <dbReference type="ARBA" id="ARBA00022989"/>
    </source>
</evidence>
<name>A0A1X7UAI0_AMPQE</name>
<keyword evidence="4" id="KW-0677">Repeat</keyword>
<keyword evidence="6 10" id="KW-0472">Membrane</keyword>
<dbReference type="STRING" id="400682.A0A1X7UAI0"/>
<evidence type="ECO:0000256" key="6">
    <source>
        <dbReference type="ARBA" id="ARBA00023136"/>
    </source>
</evidence>
<sequence length="575" mass="62093">MKSSFFALLLVCAAAPVAVQGEQVGNGTIRLFSNKTGPGVASGATNAGIIQIYIDDQWGNICSNQTTFGQREADTVCYQLGYNGADSFGAYGAALFGVDTSAAVIKDVHCDSDQYQVLSQCQYSPADSNSCNDKTDVHVTCSTTDIWSDPYDGMVRLVRGNYSSEGLVEVYCNKKWGTVCDDGIDDDEADTVCVQLGYTKSFKWDKLPVRGNGSQPIWLDNLYCGHTDKTCIGYCQTCPSEESTDCSHGEDLTVQCICAAAVAVQGEQVGNGTIRLFNNKTGPGVASGATNAGIIQIYIDDQWGNICSNQTAFGQREADTVCYQLGYNGADSFGTYGVALFGIDTSAAVIKDVHCDSDQYQVLSQCHYSPADSNSCSDKTDIHVTCSTTDIWGDPYDGMVRLVEGSYSSEGLVEVYCNKEWGTVCDDGIDDDEADTVCVQLGYTKSFKWDKLPIRGNGSQPIWLDNLYCGHTDKTCIGYCQTCPSKESTDCSHGEDLTVQCTYNKASFEKGSLRTTCTGIEDSWWTFIHIVIIAAAGLVGFILCCLCVCLSFCCCCAAGAKKKKKVINTAYTQFD</sequence>
<evidence type="ECO:0000256" key="3">
    <source>
        <dbReference type="ARBA" id="ARBA00022729"/>
    </source>
</evidence>
<evidence type="ECO:0000259" key="12">
    <source>
        <dbReference type="PROSITE" id="PS50287"/>
    </source>
</evidence>
<dbReference type="Pfam" id="PF00530">
    <property type="entry name" value="SRCR"/>
    <property type="match status" value="4"/>
</dbReference>
<evidence type="ECO:0000256" key="9">
    <source>
        <dbReference type="PROSITE-ProRule" id="PRU00196"/>
    </source>
</evidence>
<proteinExistence type="predicted"/>
<feature type="domain" description="SRCR" evidence="12">
    <location>
        <begin position="274"/>
        <end position="387"/>
    </location>
</feature>
<dbReference type="OrthoDB" id="536948at2759"/>
<dbReference type="PANTHER" id="PTHR19331">
    <property type="entry name" value="SCAVENGER RECEPTOR DOMAIN-CONTAINING"/>
    <property type="match status" value="1"/>
</dbReference>
<dbReference type="SMART" id="SM00202">
    <property type="entry name" value="SR"/>
    <property type="match status" value="4"/>
</dbReference>
<dbReference type="Gene3D" id="3.10.250.10">
    <property type="entry name" value="SRCR-like domain"/>
    <property type="match status" value="4"/>
</dbReference>
<dbReference type="GO" id="GO:0016020">
    <property type="term" value="C:membrane"/>
    <property type="evidence" value="ECO:0007669"/>
    <property type="project" value="UniProtKB-SubCell"/>
</dbReference>
<evidence type="ECO:0000256" key="10">
    <source>
        <dbReference type="SAM" id="Phobius"/>
    </source>
</evidence>
<dbReference type="EnsemblMetazoa" id="Aqu2.1.24494_001">
    <property type="protein sequence ID" value="Aqu2.1.24494_001"/>
    <property type="gene ID" value="Aqu2.1.24494"/>
</dbReference>
<dbReference type="PRINTS" id="PR00258">
    <property type="entry name" value="SPERACTRCPTR"/>
</dbReference>
<dbReference type="InParanoid" id="A0A1X7UAI0"/>
<evidence type="ECO:0000256" key="11">
    <source>
        <dbReference type="SAM" id="SignalP"/>
    </source>
</evidence>
<evidence type="ECO:0000256" key="1">
    <source>
        <dbReference type="ARBA" id="ARBA00004167"/>
    </source>
</evidence>
<feature type="chain" id="PRO_5013344636" description="SRCR domain-containing protein" evidence="11">
    <location>
        <begin position="22"/>
        <end position="575"/>
    </location>
</feature>
<keyword evidence="7" id="KW-1015">Disulfide bond</keyword>
<evidence type="ECO:0000256" key="4">
    <source>
        <dbReference type="ARBA" id="ARBA00022737"/>
    </source>
</evidence>
<dbReference type="InterPro" id="IPR036772">
    <property type="entry name" value="SRCR-like_dom_sf"/>
</dbReference>
<keyword evidence="2 10" id="KW-0812">Transmembrane</keyword>
<keyword evidence="8" id="KW-0325">Glycoprotein</keyword>
<evidence type="ECO:0000256" key="7">
    <source>
        <dbReference type="ARBA" id="ARBA00023157"/>
    </source>
</evidence>
<dbReference type="FunFam" id="3.10.250.10:FF:000016">
    <property type="entry name" value="Scavenger receptor cysteine-rich protein type 12"/>
    <property type="match status" value="1"/>
</dbReference>
<dbReference type="InterPro" id="IPR001190">
    <property type="entry name" value="SRCR"/>
</dbReference>
<protein>
    <recommendedName>
        <fullName evidence="12">SRCR domain-containing protein</fullName>
    </recommendedName>
</protein>
<keyword evidence="5 10" id="KW-1133">Transmembrane helix</keyword>
<dbReference type="SUPFAM" id="SSF56487">
    <property type="entry name" value="SRCR-like"/>
    <property type="match status" value="4"/>
</dbReference>
<feature type="domain" description="SRCR" evidence="12">
    <location>
        <begin position="400"/>
        <end position="502"/>
    </location>
</feature>
<reference evidence="13" key="1">
    <citation type="submission" date="2017-05" db="UniProtKB">
        <authorList>
            <consortium name="EnsemblMetazoa"/>
        </authorList>
    </citation>
    <scope>IDENTIFICATION</scope>
</reference>
<organism evidence="13">
    <name type="scientific">Amphimedon queenslandica</name>
    <name type="common">Sponge</name>
    <dbReference type="NCBI Taxonomy" id="400682"/>
    <lineage>
        <taxon>Eukaryota</taxon>
        <taxon>Metazoa</taxon>
        <taxon>Porifera</taxon>
        <taxon>Demospongiae</taxon>
        <taxon>Heteroscleromorpha</taxon>
        <taxon>Haplosclerida</taxon>
        <taxon>Niphatidae</taxon>
        <taxon>Amphimedon</taxon>
    </lineage>
</organism>
<comment type="caution">
    <text evidence="9">Lacks conserved residue(s) required for the propagation of feature annotation.</text>
</comment>
<feature type="domain" description="SRCR" evidence="12">
    <location>
        <begin position="155"/>
        <end position="257"/>
    </location>
</feature>
<feature type="signal peptide" evidence="11">
    <location>
        <begin position="1"/>
        <end position="21"/>
    </location>
</feature>
<dbReference type="AlphaFoldDB" id="A0A1X7UAI0"/>
<keyword evidence="3 11" id="KW-0732">Signal</keyword>
<evidence type="ECO:0000256" key="8">
    <source>
        <dbReference type="ARBA" id="ARBA00023180"/>
    </source>
</evidence>
<evidence type="ECO:0000313" key="13">
    <source>
        <dbReference type="EnsemblMetazoa" id="Aqu2.1.24494_001"/>
    </source>
</evidence>
<evidence type="ECO:0000256" key="2">
    <source>
        <dbReference type="ARBA" id="ARBA00022692"/>
    </source>
</evidence>
<accession>A0A1X7UAI0</accession>
<feature type="domain" description="SRCR" evidence="12">
    <location>
        <begin position="29"/>
        <end position="142"/>
    </location>
</feature>
<dbReference type="PROSITE" id="PS50287">
    <property type="entry name" value="SRCR_2"/>
    <property type="match status" value="4"/>
</dbReference>
<feature type="transmembrane region" description="Helical" evidence="10">
    <location>
        <begin position="524"/>
        <end position="557"/>
    </location>
</feature>